<dbReference type="EMBL" id="BMLB01000004">
    <property type="protein sequence ID" value="GGK71248.1"/>
    <property type="molecule type" value="Genomic_DNA"/>
</dbReference>
<evidence type="ECO:0000259" key="1">
    <source>
        <dbReference type="Pfam" id="PF00535"/>
    </source>
</evidence>
<dbReference type="PANTHER" id="PTHR43179:SF7">
    <property type="entry name" value="RHAMNOSYLTRANSFERASE WBBL"/>
    <property type="match status" value="1"/>
</dbReference>
<dbReference type="SUPFAM" id="SSF53448">
    <property type="entry name" value="Nucleotide-diphospho-sugar transferases"/>
    <property type="match status" value="1"/>
</dbReference>
<dbReference type="RefSeq" id="WP_022922552.1">
    <property type="nucleotide sequence ID" value="NZ_BMLB01000004.1"/>
</dbReference>
<reference evidence="3" key="1">
    <citation type="journal article" date="2019" name="Int. J. Syst. Evol. Microbiol.">
        <title>The Global Catalogue of Microorganisms (GCM) 10K type strain sequencing project: providing services to taxonomists for standard genome sequencing and annotation.</title>
        <authorList>
            <consortium name="The Broad Institute Genomics Platform"/>
            <consortium name="The Broad Institute Genome Sequencing Center for Infectious Disease"/>
            <person name="Wu L."/>
            <person name="Ma J."/>
        </authorList>
    </citation>
    <scope>NUCLEOTIDE SEQUENCE [LARGE SCALE GENOMIC DNA]</scope>
    <source>
        <strain evidence="3">CGMCC 1.5362</strain>
    </source>
</reference>
<dbReference type="InterPro" id="IPR029044">
    <property type="entry name" value="Nucleotide-diphossugar_trans"/>
</dbReference>
<name>A0ABQ2F8A6_9MICO</name>
<feature type="domain" description="Glycosyltransferase 2-like" evidence="1">
    <location>
        <begin position="8"/>
        <end position="135"/>
    </location>
</feature>
<dbReference type="GO" id="GO:0016740">
    <property type="term" value="F:transferase activity"/>
    <property type="evidence" value="ECO:0007669"/>
    <property type="project" value="UniProtKB-KW"/>
</dbReference>
<dbReference type="InterPro" id="IPR001173">
    <property type="entry name" value="Glyco_trans_2-like"/>
</dbReference>
<dbReference type="Gene3D" id="3.90.550.10">
    <property type="entry name" value="Spore Coat Polysaccharide Biosynthesis Protein SpsA, Chain A"/>
    <property type="match status" value="1"/>
</dbReference>
<accession>A0ABQ2F8A6</accession>
<sequence>MHSQPDVSLIVVSYRSAELVTRLVRSIDAAADGLSWRATVVDNWPGGDDLSELETLDERVTVVRTGENLGYSGGLNAGVASGSRGRFTVFLNPDLVLRPRSLHALVTELAGGSAAAVPLMVDEGGRRQDSLRREPTLLTTLGETIFGNGWAGRPQLLSEVVRDPAQYRRRHPVHWATGAALAVRTEVVDTVGPWDAERFFLYSEETDFARRIREGGGQVIFVPEAVVVHREGGSGSTPQLDALLQVNKLRYYRKWHGPVSSGLFLALLTARNVARPHRPGARAAVKALVSRRARAALPGGAR</sequence>
<proteinExistence type="predicted"/>
<dbReference type="Proteomes" id="UP000662111">
    <property type="component" value="Unassembled WGS sequence"/>
</dbReference>
<evidence type="ECO:0000313" key="3">
    <source>
        <dbReference type="Proteomes" id="UP000662111"/>
    </source>
</evidence>
<organism evidence="2 3">
    <name type="scientific">Ornithinimicrobium pekingense</name>
    <dbReference type="NCBI Taxonomy" id="384677"/>
    <lineage>
        <taxon>Bacteria</taxon>
        <taxon>Bacillati</taxon>
        <taxon>Actinomycetota</taxon>
        <taxon>Actinomycetes</taxon>
        <taxon>Micrococcales</taxon>
        <taxon>Ornithinimicrobiaceae</taxon>
        <taxon>Ornithinimicrobium</taxon>
    </lineage>
</organism>
<dbReference type="PANTHER" id="PTHR43179">
    <property type="entry name" value="RHAMNOSYLTRANSFERASE WBBL"/>
    <property type="match status" value="1"/>
</dbReference>
<evidence type="ECO:0000313" key="2">
    <source>
        <dbReference type="EMBL" id="GGK71248.1"/>
    </source>
</evidence>
<dbReference type="Pfam" id="PF00535">
    <property type="entry name" value="Glycos_transf_2"/>
    <property type="match status" value="1"/>
</dbReference>
<gene>
    <name evidence="2" type="ORF">GCM10011509_19650</name>
</gene>
<keyword evidence="3" id="KW-1185">Reference proteome</keyword>
<protein>
    <submittedName>
        <fullName evidence="2">Glycosyl transferase</fullName>
    </submittedName>
</protein>
<comment type="caution">
    <text evidence="2">The sequence shown here is derived from an EMBL/GenBank/DDBJ whole genome shotgun (WGS) entry which is preliminary data.</text>
</comment>
<keyword evidence="2" id="KW-0808">Transferase</keyword>